<feature type="domain" description="Peptidase M11 gametolysin" evidence="3">
    <location>
        <begin position="134"/>
        <end position="361"/>
    </location>
</feature>
<accession>D8UGH9</accession>
<evidence type="ECO:0000313" key="4">
    <source>
        <dbReference type="EMBL" id="EFJ41203.1"/>
    </source>
</evidence>
<name>D8UGH9_VOLCA</name>
<feature type="chain" id="PRO_5003124502" description="Peptidase M11 gametolysin domain-containing protein" evidence="2">
    <location>
        <begin position="29"/>
        <end position="579"/>
    </location>
</feature>
<dbReference type="SUPFAM" id="SSF55486">
    <property type="entry name" value="Metalloproteases ('zincins'), catalytic domain"/>
    <property type="match status" value="1"/>
</dbReference>
<dbReference type="InParanoid" id="D8UGH9"/>
<evidence type="ECO:0000256" key="2">
    <source>
        <dbReference type="SAM" id="SignalP"/>
    </source>
</evidence>
<evidence type="ECO:0000256" key="1">
    <source>
        <dbReference type="SAM" id="MobiDB-lite"/>
    </source>
</evidence>
<dbReference type="Proteomes" id="UP000001058">
    <property type="component" value="Unassembled WGS sequence"/>
</dbReference>
<dbReference type="eggNOG" id="ENOG502QUGT">
    <property type="taxonomic scope" value="Eukaryota"/>
</dbReference>
<sequence>MTACVVASFLAPLLAALLLVTPQPGARSQSTQNNRPAGNITGIISCLELEDVPSCYINQQPGGNNVYRLVFCADVMSEEGEDEEQPQRQRRMLEAGQQHQHHQQHHQHQERPQQRQRQRALLGESITTPTSLRILVYIASFCGYDTPASVTTEQVTDLLLTGKWTWRKRSLAAYFSSCSYGQVSLLPENIRVLGPVTVPCNGTLREPQPFSSGGKFTTSQCTQDDNMKKWHYWLDAWAAETHDVDARDYHHRVLLLPSGFSARVAGCNGFSGTATAGRWSLDRTAVNNWGSGLVWWSGDNFADLEVIFHEIGHNYGMAHANVPGGCKVGWGDQCDHTCAMGSASVGQGIRCLNAPHNWQMSGALVSSVIVTGGGLPYGQRLFISARTNTYSYDLPWDFWNDNVPYLLMHTYSGTDAMPYSATVQVGEIGVGNTWRDVNSSLVVRFDSWDRTAGAAVRICRRVAATEANCYDGLDDDCDFLPDAMDPDCRGAVGADAGEATAGDSDIGGITSRLKPPPPPPRPRLRPPSPQPALQTSGAQAFAASVASPTAAPSIAPPEPQTAATTKTISKPARTSWPVA</sequence>
<feature type="region of interest" description="Disordered" evidence="1">
    <location>
        <begin position="78"/>
        <end position="118"/>
    </location>
</feature>
<dbReference type="RefSeq" id="XP_002957771.1">
    <property type="nucleotide sequence ID" value="XM_002957725.1"/>
</dbReference>
<dbReference type="InterPro" id="IPR008752">
    <property type="entry name" value="Peptidase_M11"/>
</dbReference>
<feature type="signal peptide" evidence="2">
    <location>
        <begin position="1"/>
        <end position="28"/>
    </location>
</feature>
<feature type="compositionally biased region" description="Low complexity" evidence="1">
    <location>
        <begin position="536"/>
        <end position="553"/>
    </location>
</feature>
<keyword evidence="2" id="KW-0732">Signal</keyword>
<dbReference type="KEGG" id="vcn:VOLCADRAFT_98870"/>
<feature type="compositionally biased region" description="Pro residues" evidence="1">
    <location>
        <begin position="514"/>
        <end position="530"/>
    </location>
</feature>
<reference evidence="4 5" key="1">
    <citation type="journal article" date="2010" name="Science">
        <title>Genomic analysis of organismal complexity in the multicellular green alga Volvox carteri.</title>
        <authorList>
            <person name="Prochnik S.E."/>
            <person name="Umen J."/>
            <person name="Nedelcu A.M."/>
            <person name="Hallmann A."/>
            <person name="Miller S.M."/>
            <person name="Nishii I."/>
            <person name="Ferris P."/>
            <person name="Kuo A."/>
            <person name="Mitros T."/>
            <person name="Fritz-Laylin L.K."/>
            <person name="Hellsten U."/>
            <person name="Chapman J."/>
            <person name="Simakov O."/>
            <person name="Rensing S.A."/>
            <person name="Terry A."/>
            <person name="Pangilinan J."/>
            <person name="Kapitonov V."/>
            <person name="Jurka J."/>
            <person name="Salamov A."/>
            <person name="Shapiro H."/>
            <person name="Schmutz J."/>
            <person name="Grimwood J."/>
            <person name="Lindquist E."/>
            <person name="Lucas S."/>
            <person name="Grigoriev I.V."/>
            <person name="Schmitt R."/>
            <person name="Kirk D."/>
            <person name="Rokhsar D.S."/>
        </authorList>
    </citation>
    <scope>NUCLEOTIDE SEQUENCE [LARGE SCALE GENOMIC DNA]</scope>
    <source>
        <strain evidence="5">f. Nagariensis / Eve</strain>
    </source>
</reference>
<protein>
    <recommendedName>
        <fullName evidence="3">Peptidase M11 gametolysin domain-containing protein</fullName>
    </recommendedName>
</protein>
<feature type="region of interest" description="Disordered" evidence="1">
    <location>
        <begin position="494"/>
        <end position="579"/>
    </location>
</feature>
<dbReference type="GeneID" id="9620788"/>
<keyword evidence="5" id="KW-1185">Reference proteome</keyword>
<proteinExistence type="predicted"/>
<dbReference type="AlphaFoldDB" id="D8UGH9"/>
<dbReference type="Pfam" id="PF05548">
    <property type="entry name" value="Peptidase_M11"/>
    <property type="match status" value="1"/>
</dbReference>
<gene>
    <name evidence="4" type="ORF">VOLCADRAFT_98870</name>
</gene>
<organism evidence="5">
    <name type="scientific">Volvox carteri f. nagariensis</name>
    <dbReference type="NCBI Taxonomy" id="3068"/>
    <lineage>
        <taxon>Eukaryota</taxon>
        <taxon>Viridiplantae</taxon>
        <taxon>Chlorophyta</taxon>
        <taxon>core chlorophytes</taxon>
        <taxon>Chlorophyceae</taxon>
        <taxon>CS clade</taxon>
        <taxon>Chlamydomonadales</taxon>
        <taxon>Volvocaceae</taxon>
        <taxon>Volvox</taxon>
    </lineage>
</organism>
<dbReference type="EMBL" id="GL378399">
    <property type="protein sequence ID" value="EFJ41203.1"/>
    <property type="molecule type" value="Genomic_DNA"/>
</dbReference>
<evidence type="ECO:0000313" key="5">
    <source>
        <dbReference type="Proteomes" id="UP000001058"/>
    </source>
</evidence>
<evidence type="ECO:0000259" key="3">
    <source>
        <dbReference type="Pfam" id="PF05548"/>
    </source>
</evidence>
<dbReference type="OrthoDB" id="535741at2759"/>